<comment type="caution">
    <text evidence="10">The sequence shown here is derived from an EMBL/GenBank/DDBJ whole genome shotgun (WGS) entry which is preliminary data.</text>
</comment>
<comment type="similarity">
    <text evidence="2">Belongs to the ABC-2 integral membrane protein family.</text>
</comment>
<evidence type="ECO:0000256" key="8">
    <source>
        <dbReference type="SAM" id="Phobius"/>
    </source>
</evidence>
<evidence type="ECO:0000313" key="10">
    <source>
        <dbReference type="EMBL" id="RTE65327.1"/>
    </source>
</evidence>
<dbReference type="EMBL" id="RQXW01000011">
    <property type="protein sequence ID" value="RTE65327.1"/>
    <property type="molecule type" value="Genomic_DNA"/>
</dbReference>
<evidence type="ECO:0000256" key="1">
    <source>
        <dbReference type="ARBA" id="ARBA00004651"/>
    </source>
</evidence>
<evidence type="ECO:0000256" key="7">
    <source>
        <dbReference type="ARBA" id="ARBA00023136"/>
    </source>
</evidence>
<dbReference type="Proteomes" id="UP000283087">
    <property type="component" value="Unassembled WGS sequence"/>
</dbReference>
<keyword evidence="7 8" id="KW-0472">Membrane</keyword>
<protein>
    <submittedName>
        <fullName evidence="10">ABC transporter permease</fullName>
    </submittedName>
</protein>
<dbReference type="OrthoDB" id="9808686at2"/>
<keyword evidence="11" id="KW-1185">Reference proteome</keyword>
<evidence type="ECO:0000256" key="3">
    <source>
        <dbReference type="ARBA" id="ARBA00022448"/>
    </source>
</evidence>
<dbReference type="Pfam" id="PF12698">
    <property type="entry name" value="ABC2_membrane_3"/>
    <property type="match status" value="1"/>
</dbReference>
<evidence type="ECO:0000256" key="6">
    <source>
        <dbReference type="ARBA" id="ARBA00022989"/>
    </source>
</evidence>
<dbReference type="InterPro" id="IPR013525">
    <property type="entry name" value="ABC2_TM"/>
</dbReference>
<dbReference type="AlphaFoldDB" id="A0A430KPA4"/>
<dbReference type="Gene3D" id="3.40.1710.10">
    <property type="entry name" value="abc type-2 transporter like domain"/>
    <property type="match status" value="1"/>
</dbReference>
<evidence type="ECO:0000259" key="9">
    <source>
        <dbReference type="PROSITE" id="PS51012"/>
    </source>
</evidence>
<keyword evidence="5 8" id="KW-0812">Transmembrane</keyword>
<proteinExistence type="inferred from homology"/>
<keyword evidence="4" id="KW-1003">Cell membrane</keyword>
<keyword evidence="6 8" id="KW-1133">Transmembrane helix</keyword>
<feature type="transmembrane region" description="Helical" evidence="8">
    <location>
        <begin position="29"/>
        <end position="48"/>
    </location>
</feature>
<accession>A0A430KPA4</accession>
<dbReference type="GO" id="GO:0005886">
    <property type="term" value="C:plasma membrane"/>
    <property type="evidence" value="ECO:0007669"/>
    <property type="project" value="UniProtKB-SubCell"/>
</dbReference>
<feature type="transmembrane region" description="Helical" evidence="8">
    <location>
        <begin position="351"/>
        <end position="369"/>
    </location>
</feature>
<organism evidence="10 11">
    <name type="scientific">Amphritea opalescens</name>
    <dbReference type="NCBI Taxonomy" id="2490544"/>
    <lineage>
        <taxon>Bacteria</taxon>
        <taxon>Pseudomonadati</taxon>
        <taxon>Pseudomonadota</taxon>
        <taxon>Gammaproteobacteria</taxon>
        <taxon>Oceanospirillales</taxon>
        <taxon>Oceanospirillaceae</taxon>
        <taxon>Amphritea</taxon>
    </lineage>
</organism>
<feature type="transmembrane region" description="Helical" evidence="8">
    <location>
        <begin position="290"/>
        <end position="312"/>
    </location>
</feature>
<feature type="transmembrane region" description="Helical" evidence="8">
    <location>
        <begin position="180"/>
        <end position="203"/>
    </location>
</feature>
<dbReference type="RefSeq" id="WP_126159084.1">
    <property type="nucleotide sequence ID" value="NZ_RQXW01000011.1"/>
</dbReference>
<keyword evidence="3" id="KW-0813">Transport</keyword>
<evidence type="ECO:0000256" key="2">
    <source>
        <dbReference type="ARBA" id="ARBA00007783"/>
    </source>
</evidence>
<evidence type="ECO:0000256" key="5">
    <source>
        <dbReference type="ARBA" id="ARBA00022692"/>
    </source>
</evidence>
<sequence length="374" mass="41324">MVLRHVLRHIFALAIKEFLALLRDKRSRFVIIGPPIIQLLVFGFAASYDLNHVPVAIYNEDLGGASRELISHIEGSPNFEVIAYLEHDSEVAPLIDNRDVLLVLHLGQHFSSDLLQGTTASLQVILDGRNSNTAMMAMNYLNSIVLDYNLNWLAAEGKSGAFAVLQTRAWYNDNLQSNWFIVPGIVGLLTLLVTLLVTSLSVAREREAGTFDQLLVTPLRPMEILIGKAIPGIVIGLLEATLIIVVMVVLFEIPLRGNLGALYLGIGLFLLSAVGVGLMISAISVTQQQAVLGAFLFMVPAIVLSGFATPIANMPVFVQWLTYLDPLRYFLIIVRGITLEGNSYSLLIHQYWPMAIIGFVTLSLAGWLFRHRMY</sequence>
<name>A0A430KPA4_9GAMM</name>
<dbReference type="PANTHER" id="PTHR30294">
    <property type="entry name" value="MEMBRANE COMPONENT OF ABC TRANSPORTER YHHJ-RELATED"/>
    <property type="match status" value="1"/>
</dbReference>
<feature type="domain" description="ABC transmembrane type-2" evidence="9">
    <location>
        <begin position="134"/>
        <end position="372"/>
    </location>
</feature>
<dbReference type="GO" id="GO:0140359">
    <property type="term" value="F:ABC-type transporter activity"/>
    <property type="evidence" value="ECO:0007669"/>
    <property type="project" value="InterPro"/>
</dbReference>
<evidence type="ECO:0000256" key="4">
    <source>
        <dbReference type="ARBA" id="ARBA00022475"/>
    </source>
</evidence>
<dbReference type="PANTHER" id="PTHR30294:SF44">
    <property type="entry name" value="MULTIDRUG ABC TRANSPORTER PERMEASE YBHR-RELATED"/>
    <property type="match status" value="1"/>
</dbReference>
<dbReference type="InterPro" id="IPR051449">
    <property type="entry name" value="ABC-2_transporter_component"/>
</dbReference>
<feature type="transmembrane region" description="Helical" evidence="8">
    <location>
        <begin position="262"/>
        <end position="283"/>
    </location>
</feature>
<dbReference type="PROSITE" id="PS51012">
    <property type="entry name" value="ABC_TM2"/>
    <property type="match status" value="1"/>
</dbReference>
<gene>
    <name evidence="10" type="ORF">EH243_12885</name>
</gene>
<comment type="subcellular location">
    <subcellularLocation>
        <location evidence="1">Cell membrane</location>
        <topology evidence="1">Multi-pass membrane protein</topology>
    </subcellularLocation>
</comment>
<feature type="transmembrane region" description="Helical" evidence="8">
    <location>
        <begin position="224"/>
        <end position="250"/>
    </location>
</feature>
<dbReference type="InterPro" id="IPR047817">
    <property type="entry name" value="ABC2_TM_bact-type"/>
</dbReference>
<evidence type="ECO:0000313" key="11">
    <source>
        <dbReference type="Proteomes" id="UP000283087"/>
    </source>
</evidence>
<reference evidence="10 11" key="1">
    <citation type="submission" date="2018-11" db="EMBL/GenBank/DDBJ databases">
        <title>The draft genome sequence of Amphritea opalescens ANRC-JH13T.</title>
        <authorList>
            <person name="Fang Z."/>
            <person name="Zhang Y."/>
            <person name="Han X."/>
        </authorList>
    </citation>
    <scope>NUCLEOTIDE SEQUENCE [LARGE SCALE GENOMIC DNA]</scope>
    <source>
        <strain evidence="10 11">ANRC-JH13</strain>
    </source>
</reference>